<dbReference type="PROSITE" id="PS50003">
    <property type="entry name" value="PH_DOMAIN"/>
    <property type="match status" value="1"/>
</dbReference>
<dbReference type="Gene3D" id="3.30.40.10">
    <property type="entry name" value="Zinc/RING finger domain, C3HC4 (zinc finger)"/>
    <property type="match status" value="1"/>
</dbReference>
<evidence type="ECO:0000256" key="2">
    <source>
        <dbReference type="ARBA" id="ARBA00022490"/>
    </source>
</evidence>
<feature type="compositionally biased region" description="Basic and acidic residues" evidence="9">
    <location>
        <begin position="821"/>
        <end position="842"/>
    </location>
</feature>
<sequence>MSANAGPASVHFPVTESPQKHAKPASPLRAPHLPFRRISLPTAPSPQHHRVSVVSVASFDSLPEGDGDGESPQGGRTLARVLEQPSQERPPSVDPHRRRKRVRDSSTKPTDERQTSRKRKIVEEFYETEKAYVDGLELIYSHFLTPIISSLDTPEPLLNRSALTSVFSNFIDIWNLHRSFLYALTSLLEPIHTQLLSTPQSSTKAAPPLPELSPLLLAHFPYLSLYTPFVTAFPATISSLNELVTPPTTTRPSQYNQQFAEFLNAQESDPRCGKLKLRDWLLTIVQRCPRYLLLLKDLINATSRDDPEHSQLTVVHSLVSKITLSLNTSLHTHAQTMSLLALQRATPNLPFQLISPGRTLLKRGSLFQIERSGTPIEREFLLFSDCMIWLAPAEVLGQSWDWSWSGSGSAASVTQSNHNTPVGSKFSVERQPMTRTRSKSDAELLTRQTDTASADGSSRDTGETSLPSTPNSRGKSVVPSDSPPPIPNMVKRNYSADDKWSYKGRIELVDTQVIVGSALEDERKFEILSPEGSFVLYAGSEAERDEWASEIRAAKSQLLMSLNLTNPNSTLTSSASTKHVRRALQALPYHPDEEHAERVRASSSLDVVGSAGHHHRGRFKIGKKDKEKHGLSERRRKVDHWVPAIWIPDGKTTSCMRCGRTFGWRRRRHHCRLCGRCVCAACSERTFYISDSNSNQETKPARACNACYESVFPIIDSDGPDTHDEDHDGTVENRNTDTITSLSGLPSWLSMPALPVQRQPHALMTIDLNSSHDMSSEVDNINDIVSGTDERDRRPRLRVRSHQRLRSYKQIMEDFQVQADSPHRNSGSKDKPADNDDTDHNFDGQGEYDDEDGEEDHINIWYTPTHSLASSPVSSPRKQRREDTARRSKRFSLPAIALQTTSVTARTSDIPDSASLSRQTSSTDLSAGLGRSKRFSLVLAAGSGRNRYVEGSNKATPGNEEGGEAGIPRSVAAARLSELLGRKTKS</sequence>
<dbReference type="InterPro" id="IPR035899">
    <property type="entry name" value="DBL_dom_sf"/>
</dbReference>
<dbReference type="SUPFAM" id="SSF50729">
    <property type="entry name" value="PH domain-like"/>
    <property type="match status" value="1"/>
</dbReference>
<gene>
    <name evidence="13" type="ORF">BDN70DRAFT_878635</name>
</gene>
<dbReference type="CDD" id="cd00160">
    <property type="entry name" value="RhoGEF"/>
    <property type="match status" value="1"/>
</dbReference>
<feature type="compositionally biased region" description="Basic residues" evidence="9">
    <location>
        <begin position="794"/>
        <end position="807"/>
    </location>
</feature>
<dbReference type="GO" id="GO:0005737">
    <property type="term" value="C:cytoplasm"/>
    <property type="evidence" value="ECO:0007669"/>
    <property type="project" value="TreeGrafter"/>
</dbReference>
<evidence type="ECO:0000256" key="1">
    <source>
        <dbReference type="ARBA" id="ARBA00004245"/>
    </source>
</evidence>
<feature type="region of interest" description="Disordered" evidence="9">
    <location>
        <begin position="948"/>
        <end position="968"/>
    </location>
</feature>
<dbReference type="PANTHER" id="PTHR12673">
    <property type="entry name" value="FACIOGENITAL DYSPLASIA PROTEIN"/>
    <property type="match status" value="1"/>
</dbReference>
<keyword evidence="7" id="KW-0206">Cytoskeleton</keyword>
<dbReference type="PROSITE" id="PS50178">
    <property type="entry name" value="ZF_FYVE"/>
    <property type="match status" value="1"/>
</dbReference>
<dbReference type="SMART" id="SM00233">
    <property type="entry name" value="PH"/>
    <property type="match status" value="1"/>
</dbReference>
<dbReference type="GO" id="GO:0005856">
    <property type="term" value="C:cytoskeleton"/>
    <property type="evidence" value="ECO:0007669"/>
    <property type="project" value="UniProtKB-SubCell"/>
</dbReference>
<dbReference type="InterPro" id="IPR011993">
    <property type="entry name" value="PH-like_dom_sf"/>
</dbReference>
<feature type="region of interest" description="Disordered" evidence="9">
    <location>
        <begin position="773"/>
        <end position="852"/>
    </location>
</feature>
<evidence type="ECO:0000256" key="4">
    <source>
        <dbReference type="ARBA" id="ARBA00022723"/>
    </source>
</evidence>
<feature type="compositionally biased region" description="Basic and acidic residues" evidence="9">
    <location>
        <begin position="103"/>
        <end position="117"/>
    </location>
</feature>
<evidence type="ECO:0000256" key="8">
    <source>
        <dbReference type="PROSITE-ProRule" id="PRU00091"/>
    </source>
</evidence>
<feature type="domain" description="FYVE-type" evidence="12">
    <location>
        <begin position="649"/>
        <end position="712"/>
    </location>
</feature>
<protein>
    <submittedName>
        <fullName evidence="13">Uncharacterized protein</fullName>
    </submittedName>
</protein>
<dbReference type="PANTHER" id="PTHR12673:SF159">
    <property type="entry name" value="LD03170P"/>
    <property type="match status" value="1"/>
</dbReference>
<dbReference type="Gene3D" id="2.30.29.30">
    <property type="entry name" value="Pleckstrin-homology domain (PH domain)/Phosphotyrosine-binding domain (PTB)"/>
    <property type="match status" value="1"/>
</dbReference>
<keyword evidence="2" id="KW-0963">Cytoplasm</keyword>
<evidence type="ECO:0000259" key="10">
    <source>
        <dbReference type="PROSITE" id="PS50003"/>
    </source>
</evidence>
<evidence type="ECO:0000259" key="12">
    <source>
        <dbReference type="PROSITE" id="PS50178"/>
    </source>
</evidence>
<dbReference type="InterPro" id="IPR017455">
    <property type="entry name" value="Znf_FYVE-rel"/>
</dbReference>
<keyword evidence="14" id="KW-1185">Reference proteome</keyword>
<dbReference type="InterPro" id="IPR001849">
    <property type="entry name" value="PH_domain"/>
</dbReference>
<dbReference type="SUPFAM" id="SSF48065">
    <property type="entry name" value="DBL homology domain (DH-domain)"/>
    <property type="match status" value="1"/>
</dbReference>
<dbReference type="InterPro" id="IPR000306">
    <property type="entry name" value="Znf_FYVE"/>
</dbReference>
<feature type="compositionally biased region" description="Polar residues" evidence="9">
    <location>
        <begin position="914"/>
        <end position="925"/>
    </location>
</feature>
<feature type="region of interest" description="Disordered" evidence="9">
    <location>
        <begin position="1"/>
        <end position="117"/>
    </location>
</feature>
<dbReference type="SUPFAM" id="SSF57903">
    <property type="entry name" value="FYVE/PHD zinc finger"/>
    <property type="match status" value="1"/>
</dbReference>
<dbReference type="Pfam" id="PF01363">
    <property type="entry name" value="FYVE"/>
    <property type="match status" value="1"/>
</dbReference>
<dbReference type="Proteomes" id="UP000807469">
    <property type="component" value="Unassembled WGS sequence"/>
</dbReference>
<dbReference type="OrthoDB" id="660555at2759"/>
<feature type="domain" description="PH" evidence="10">
    <location>
        <begin position="359"/>
        <end position="556"/>
    </location>
</feature>
<evidence type="ECO:0000256" key="3">
    <source>
        <dbReference type="ARBA" id="ARBA00022658"/>
    </source>
</evidence>
<dbReference type="InterPro" id="IPR013083">
    <property type="entry name" value="Znf_RING/FYVE/PHD"/>
</dbReference>
<dbReference type="PROSITE" id="PS50010">
    <property type="entry name" value="DH_2"/>
    <property type="match status" value="1"/>
</dbReference>
<evidence type="ECO:0000313" key="13">
    <source>
        <dbReference type="EMBL" id="KAF9479574.1"/>
    </source>
</evidence>
<dbReference type="AlphaFoldDB" id="A0A9P6D0P5"/>
<accession>A0A9P6D0P5</accession>
<evidence type="ECO:0000259" key="11">
    <source>
        <dbReference type="PROSITE" id="PS50010"/>
    </source>
</evidence>
<name>A0A9P6D0P5_9AGAR</name>
<feature type="compositionally biased region" description="Polar residues" evidence="9">
    <location>
        <begin position="898"/>
        <end position="907"/>
    </location>
</feature>
<feature type="compositionally biased region" description="Polar residues" evidence="9">
    <location>
        <begin position="864"/>
        <end position="876"/>
    </location>
</feature>
<evidence type="ECO:0000256" key="7">
    <source>
        <dbReference type="ARBA" id="ARBA00023212"/>
    </source>
</evidence>
<dbReference type="SMART" id="SM00064">
    <property type="entry name" value="FYVE"/>
    <property type="match status" value="1"/>
</dbReference>
<proteinExistence type="predicted"/>
<feature type="compositionally biased region" description="Polar residues" evidence="9">
    <location>
        <begin position="463"/>
        <end position="474"/>
    </location>
</feature>
<evidence type="ECO:0000313" key="14">
    <source>
        <dbReference type="Proteomes" id="UP000807469"/>
    </source>
</evidence>
<dbReference type="Pfam" id="PF00621">
    <property type="entry name" value="RhoGEF"/>
    <property type="match status" value="1"/>
</dbReference>
<feature type="region of interest" description="Disordered" evidence="9">
    <location>
        <begin position="864"/>
        <end position="927"/>
    </location>
</feature>
<evidence type="ECO:0000256" key="6">
    <source>
        <dbReference type="ARBA" id="ARBA00022833"/>
    </source>
</evidence>
<dbReference type="GO" id="GO:0005085">
    <property type="term" value="F:guanyl-nucleotide exchange factor activity"/>
    <property type="evidence" value="ECO:0007669"/>
    <property type="project" value="UniProtKB-KW"/>
</dbReference>
<dbReference type="InterPro" id="IPR000219">
    <property type="entry name" value="DH_dom"/>
</dbReference>
<comment type="caution">
    <text evidence="13">The sequence shown here is derived from an EMBL/GenBank/DDBJ whole genome shotgun (WGS) entry which is preliminary data.</text>
</comment>
<evidence type="ECO:0000256" key="5">
    <source>
        <dbReference type="ARBA" id="ARBA00022771"/>
    </source>
</evidence>
<keyword evidence="3" id="KW-0344">Guanine-nucleotide releasing factor</keyword>
<dbReference type="SMART" id="SM00325">
    <property type="entry name" value="RhoGEF"/>
    <property type="match status" value="1"/>
</dbReference>
<feature type="region of interest" description="Disordered" evidence="9">
    <location>
        <begin position="411"/>
        <end position="492"/>
    </location>
</feature>
<feature type="compositionally biased region" description="Polar residues" evidence="9">
    <location>
        <begin position="446"/>
        <end position="456"/>
    </location>
</feature>
<keyword evidence="5 8" id="KW-0863">Zinc-finger</keyword>
<organism evidence="13 14">
    <name type="scientific">Pholiota conissans</name>
    <dbReference type="NCBI Taxonomy" id="109636"/>
    <lineage>
        <taxon>Eukaryota</taxon>
        <taxon>Fungi</taxon>
        <taxon>Dikarya</taxon>
        <taxon>Basidiomycota</taxon>
        <taxon>Agaricomycotina</taxon>
        <taxon>Agaricomycetes</taxon>
        <taxon>Agaricomycetidae</taxon>
        <taxon>Agaricales</taxon>
        <taxon>Agaricineae</taxon>
        <taxon>Strophariaceae</taxon>
        <taxon>Pholiota</taxon>
    </lineage>
</organism>
<evidence type="ECO:0000256" key="9">
    <source>
        <dbReference type="SAM" id="MobiDB-lite"/>
    </source>
</evidence>
<feature type="region of interest" description="Disordered" evidence="9">
    <location>
        <begin position="718"/>
        <end position="737"/>
    </location>
</feature>
<dbReference type="InterPro" id="IPR051092">
    <property type="entry name" value="FYVE_RhoGEF_PH"/>
</dbReference>
<keyword evidence="6" id="KW-0862">Zinc</keyword>
<feature type="compositionally biased region" description="Polar residues" evidence="9">
    <location>
        <begin position="413"/>
        <end position="422"/>
    </location>
</feature>
<keyword evidence="4" id="KW-0479">Metal-binding</keyword>
<dbReference type="Gene3D" id="1.20.900.10">
    <property type="entry name" value="Dbl homology (DH) domain"/>
    <property type="match status" value="1"/>
</dbReference>
<dbReference type="GO" id="GO:0008270">
    <property type="term" value="F:zinc ion binding"/>
    <property type="evidence" value="ECO:0007669"/>
    <property type="project" value="UniProtKB-KW"/>
</dbReference>
<feature type="domain" description="DH" evidence="11">
    <location>
        <begin position="117"/>
        <end position="329"/>
    </location>
</feature>
<feature type="compositionally biased region" description="Polar residues" evidence="9">
    <location>
        <begin position="773"/>
        <end position="785"/>
    </location>
</feature>
<feature type="compositionally biased region" description="Basic and acidic residues" evidence="9">
    <location>
        <begin position="720"/>
        <end position="735"/>
    </location>
</feature>
<dbReference type="EMBL" id="MU155210">
    <property type="protein sequence ID" value="KAF9479574.1"/>
    <property type="molecule type" value="Genomic_DNA"/>
</dbReference>
<dbReference type="InterPro" id="IPR011011">
    <property type="entry name" value="Znf_FYVE_PHD"/>
</dbReference>
<comment type="subcellular location">
    <subcellularLocation>
        <location evidence="1">Cytoplasm</location>
        <location evidence="1">Cytoskeleton</location>
    </subcellularLocation>
</comment>
<reference evidence="13" key="1">
    <citation type="submission" date="2020-11" db="EMBL/GenBank/DDBJ databases">
        <authorList>
            <consortium name="DOE Joint Genome Institute"/>
            <person name="Ahrendt S."/>
            <person name="Riley R."/>
            <person name="Andreopoulos W."/>
            <person name="Labutti K."/>
            <person name="Pangilinan J."/>
            <person name="Ruiz-Duenas F.J."/>
            <person name="Barrasa J.M."/>
            <person name="Sanchez-Garcia M."/>
            <person name="Camarero S."/>
            <person name="Miyauchi S."/>
            <person name="Serrano A."/>
            <person name="Linde D."/>
            <person name="Babiker R."/>
            <person name="Drula E."/>
            <person name="Ayuso-Fernandez I."/>
            <person name="Pacheco R."/>
            <person name="Padilla G."/>
            <person name="Ferreira P."/>
            <person name="Barriuso J."/>
            <person name="Kellner H."/>
            <person name="Castanera R."/>
            <person name="Alfaro M."/>
            <person name="Ramirez L."/>
            <person name="Pisabarro A.G."/>
            <person name="Kuo A."/>
            <person name="Tritt A."/>
            <person name="Lipzen A."/>
            <person name="He G."/>
            <person name="Yan M."/>
            <person name="Ng V."/>
            <person name="Cullen D."/>
            <person name="Martin F."/>
            <person name="Rosso M.-N."/>
            <person name="Henrissat B."/>
            <person name="Hibbett D."/>
            <person name="Martinez A.T."/>
            <person name="Grigoriev I.V."/>
        </authorList>
    </citation>
    <scope>NUCLEOTIDE SEQUENCE</scope>
    <source>
        <strain evidence="13">CIRM-BRFM 674</strain>
    </source>
</reference>